<dbReference type="Gene3D" id="3.20.20.70">
    <property type="entry name" value="Aldolase class I"/>
    <property type="match status" value="1"/>
</dbReference>
<evidence type="ECO:0000256" key="4">
    <source>
        <dbReference type="ARBA" id="ARBA00023239"/>
    </source>
</evidence>
<evidence type="ECO:0000256" key="2">
    <source>
        <dbReference type="ARBA" id="ARBA00006906"/>
    </source>
</evidence>
<dbReference type="PANTHER" id="PTHR30246:SF1">
    <property type="entry name" value="2-DEHYDRO-3-DEOXY-6-PHOSPHOGALACTONATE ALDOLASE-RELATED"/>
    <property type="match status" value="1"/>
</dbReference>
<reference evidence="7" key="1">
    <citation type="journal article" date="2019" name="Int. J. Syst. Evol. Microbiol.">
        <title>The Global Catalogue of Microorganisms (GCM) 10K type strain sequencing project: providing services to taxonomists for standard genome sequencing and annotation.</title>
        <authorList>
            <consortium name="The Broad Institute Genomics Platform"/>
            <consortium name="The Broad Institute Genome Sequencing Center for Infectious Disease"/>
            <person name="Wu L."/>
            <person name="Ma J."/>
        </authorList>
    </citation>
    <scope>NUCLEOTIDE SEQUENCE [LARGE SCALE GENOMIC DNA]</scope>
    <source>
        <strain evidence="7">NBRC 110140</strain>
    </source>
</reference>
<keyword evidence="7" id="KW-1185">Reference proteome</keyword>
<dbReference type="PROSITE" id="PS00160">
    <property type="entry name" value="ALDOLASE_KDPG_KHG_2"/>
    <property type="match status" value="1"/>
</dbReference>
<dbReference type="Proteomes" id="UP001156694">
    <property type="component" value="Unassembled WGS sequence"/>
</dbReference>
<name>A0ABQ5VY26_9RHOB</name>
<comment type="caution">
    <text evidence="6">The sequence shown here is derived from an EMBL/GenBank/DDBJ whole genome shotgun (WGS) entry which is preliminary data.</text>
</comment>
<sequence>MTETIIAILRGVRPEEVEAIGEAILKEGISTIEVPLNSPEALRSISKLVNAFGADAKIGAGTVLSRHDVKAVAEVGGQIIVSPDCNPDVIGETKLAGLESYPGVATMTECFTALRHGADGLKLFPSSVIGIDGFKAFSAVLPTGTQCYAVGGAGPDNFANWIRAGIAGFGIGTAIYAPNDRAEDVQAKARRIVEAYNVALQECSLG</sequence>
<evidence type="ECO:0000256" key="5">
    <source>
        <dbReference type="ARBA" id="ARBA00023277"/>
    </source>
</evidence>
<dbReference type="InterPro" id="IPR031338">
    <property type="entry name" value="KDPG/KHG_AS_2"/>
</dbReference>
<dbReference type="InterPro" id="IPR000887">
    <property type="entry name" value="Aldlse_KDPG_KHG"/>
</dbReference>
<dbReference type="RefSeq" id="WP_284379761.1">
    <property type="nucleotide sequence ID" value="NZ_BSNN01000008.1"/>
</dbReference>
<evidence type="ECO:0000313" key="6">
    <source>
        <dbReference type="EMBL" id="GLQ36175.1"/>
    </source>
</evidence>
<dbReference type="InterPro" id="IPR013785">
    <property type="entry name" value="Aldolase_TIM"/>
</dbReference>
<keyword evidence="5" id="KW-0119">Carbohydrate metabolism</keyword>
<comment type="subunit">
    <text evidence="3">Homotrimer.</text>
</comment>
<keyword evidence="4" id="KW-0456">Lyase</keyword>
<gene>
    <name evidence="6" type="primary">eda_3</name>
    <name evidence="6" type="ORF">GCM10007939_24590</name>
</gene>
<evidence type="ECO:0000313" key="7">
    <source>
        <dbReference type="Proteomes" id="UP001156694"/>
    </source>
</evidence>
<dbReference type="NCBIfam" id="NF006600">
    <property type="entry name" value="PRK09140.1"/>
    <property type="match status" value="1"/>
</dbReference>
<accession>A0ABQ5VY26</accession>
<dbReference type="CDD" id="cd00452">
    <property type="entry name" value="KDPG_aldolase"/>
    <property type="match status" value="1"/>
</dbReference>
<evidence type="ECO:0000256" key="3">
    <source>
        <dbReference type="ARBA" id="ARBA00011233"/>
    </source>
</evidence>
<evidence type="ECO:0000256" key="1">
    <source>
        <dbReference type="ARBA" id="ARBA00004761"/>
    </source>
</evidence>
<organism evidence="6 7">
    <name type="scientific">Amylibacter marinus</name>
    <dbReference type="NCBI Taxonomy" id="1475483"/>
    <lineage>
        <taxon>Bacteria</taxon>
        <taxon>Pseudomonadati</taxon>
        <taxon>Pseudomonadota</taxon>
        <taxon>Alphaproteobacteria</taxon>
        <taxon>Rhodobacterales</taxon>
        <taxon>Paracoccaceae</taxon>
        <taxon>Amylibacter</taxon>
    </lineage>
</organism>
<dbReference type="EMBL" id="BSNN01000008">
    <property type="protein sequence ID" value="GLQ36175.1"/>
    <property type="molecule type" value="Genomic_DNA"/>
</dbReference>
<proteinExistence type="inferred from homology"/>
<protein>
    <submittedName>
        <fullName evidence="6">2-dehydro-3-deoxy-6-phosphogalactonate aldolase</fullName>
    </submittedName>
</protein>
<dbReference type="Pfam" id="PF01081">
    <property type="entry name" value="Aldolase"/>
    <property type="match status" value="1"/>
</dbReference>
<dbReference type="PANTHER" id="PTHR30246">
    <property type="entry name" value="2-KETO-3-DEOXY-6-PHOSPHOGLUCONATE ALDOLASE"/>
    <property type="match status" value="1"/>
</dbReference>
<dbReference type="SUPFAM" id="SSF51569">
    <property type="entry name" value="Aldolase"/>
    <property type="match status" value="1"/>
</dbReference>
<comment type="pathway">
    <text evidence="1">Carbohydrate acid metabolism.</text>
</comment>
<comment type="similarity">
    <text evidence="2">Belongs to the KHG/KDPG aldolase family.</text>
</comment>